<name>A0ABS9US30_9BACT</name>
<dbReference type="Proteomes" id="UP001165488">
    <property type="component" value="Unassembled WGS sequence"/>
</dbReference>
<evidence type="ECO:0000313" key="2">
    <source>
        <dbReference type="Proteomes" id="UP001165488"/>
    </source>
</evidence>
<keyword evidence="2" id="KW-1185">Reference proteome</keyword>
<dbReference type="RefSeq" id="WP_241275920.1">
    <property type="nucleotide sequence ID" value="NZ_JAKZGS010000015.1"/>
</dbReference>
<comment type="caution">
    <text evidence="1">The sequence shown here is derived from an EMBL/GenBank/DDBJ whole genome shotgun (WGS) entry which is preliminary data.</text>
</comment>
<reference evidence="1" key="1">
    <citation type="submission" date="2022-03" db="EMBL/GenBank/DDBJ databases">
        <title>De novo assembled genomes of Belliella spp. (Cyclobacteriaceae) strains.</title>
        <authorList>
            <person name="Szabo A."/>
            <person name="Korponai K."/>
            <person name="Felfoldi T."/>
        </authorList>
    </citation>
    <scope>NUCLEOTIDE SEQUENCE</scope>
    <source>
        <strain evidence="1">DSM 107340</strain>
    </source>
</reference>
<organism evidence="1 2">
    <name type="scientific">Belliella calami</name>
    <dbReference type="NCBI Taxonomy" id="2923436"/>
    <lineage>
        <taxon>Bacteria</taxon>
        <taxon>Pseudomonadati</taxon>
        <taxon>Bacteroidota</taxon>
        <taxon>Cytophagia</taxon>
        <taxon>Cytophagales</taxon>
        <taxon>Cyclobacteriaceae</taxon>
        <taxon>Belliella</taxon>
    </lineage>
</organism>
<dbReference type="EMBL" id="JAKZGS010000015">
    <property type="protein sequence ID" value="MCH7399423.1"/>
    <property type="molecule type" value="Genomic_DNA"/>
</dbReference>
<proteinExistence type="predicted"/>
<gene>
    <name evidence="1" type="ORF">MM236_15580</name>
</gene>
<accession>A0ABS9US30</accession>
<evidence type="ECO:0000313" key="1">
    <source>
        <dbReference type="EMBL" id="MCH7399423.1"/>
    </source>
</evidence>
<protein>
    <submittedName>
        <fullName evidence="1">Uncharacterized protein</fullName>
    </submittedName>
</protein>
<sequence>MARANLKLIQAFRGTIDKLKNGASYQWGHMGACNCGNLAQEITKYSKGEIHKYAMQRHGDWNDQLIDYCPTSGLPMDEVIDQLLEAGLTVSDLAHLEKLSSPEVLKEIPLPRRHSLKKNVKEDVIFYMETWVKILEENWIQQQNINLKINNIKTLQKNNEAEVLA</sequence>